<proteinExistence type="predicted"/>
<name>A0ACC3AKU5_9EURO</name>
<protein>
    <submittedName>
        <fullName evidence="1">Uncharacterized protein</fullName>
    </submittedName>
</protein>
<dbReference type="Proteomes" id="UP001172386">
    <property type="component" value="Unassembled WGS sequence"/>
</dbReference>
<sequence>MDQHSPQDDEFSYLTPQEIEQFNDFLRHCEQGQRASTPSQLDQLGDLLTYQNIALDTLVHDASPMIATSSTPRYEQSRSPFIITNIVHRVPDPFASNVVFEQLTQQQPSQEESNHNQATHYQQVQYQTAASAHIQKSLPIAPFPLVRTLLKNRTTCKEQEQQEKLPPTFRPGDTVHLTDISRNDPIGTPVWIVHSRDSQNPHQYIIYPIHIKLRVPVDRLVKTGHDLGTQVRLYRAVARSVKGIPKVEVVERDTGIITKRMVKEGRRAYRVESLVKMESGKKVVYDDVREEDMDPINAPLLGMKAD</sequence>
<evidence type="ECO:0000313" key="2">
    <source>
        <dbReference type="Proteomes" id="UP001172386"/>
    </source>
</evidence>
<organism evidence="1 2">
    <name type="scientific">Neophaeococcomyces mojaviensis</name>
    <dbReference type="NCBI Taxonomy" id="3383035"/>
    <lineage>
        <taxon>Eukaryota</taxon>
        <taxon>Fungi</taxon>
        <taxon>Dikarya</taxon>
        <taxon>Ascomycota</taxon>
        <taxon>Pezizomycotina</taxon>
        <taxon>Eurotiomycetes</taxon>
        <taxon>Chaetothyriomycetidae</taxon>
        <taxon>Chaetothyriales</taxon>
        <taxon>Chaetothyriales incertae sedis</taxon>
        <taxon>Neophaeococcomyces</taxon>
    </lineage>
</organism>
<keyword evidence="2" id="KW-1185">Reference proteome</keyword>
<gene>
    <name evidence="1" type="ORF">H2198_000067</name>
</gene>
<comment type="caution">
    <text evidence="1">The sequence shown here is derived from an EMBL/GenBank/DDBJ whole genome shotgun (WGS) entry which is preliminary data.</text>
</comment>
<dbReference type="EMBL" id="JAPDRQ010000001">
    <property type="protein sequence ID" value="KAJ9664721.1"/>
    <property type="molecule type" value="Genomic_DNA"/>
</dbReference>
<accession>A0ACC3AKU5</accession>
<reference evidence="1" key="1">
    <citation type="submission" date="2022-10" db="EMBL/GenBank/DDBJ databases">
        <title>Culturing micro-colonial fungi from biological soil crusts in the Mojave desert and describing Neophaeococcomyces mojavensis, and introducing the new genera and species Taxawa tesnikishii.</title>
        <authorList>
            <person name="Kurbessoian T."/>
            <person name="Stajich J.E."/>
        </authorList>
    </citation>
    <scope>NUCLEOTIDE SEQUENCE</scope>
    <source>
        <strain evidence="1">JES_112</strain>
    </source>
</reference>
<evidence type="ECO:0000313" key="1">
    <source>
        <dbReference type="EMBL" id="KAJ9664721.1"/>
    </source>
</evidence>